<dbReference type="AlphaFoldDB" id="A0A0D2XDH0"/>
<accession>A0A0D2XDH0</accession>
<protein>
    <submittedName>
        <fullName evidence="2">Uncharacterized protein</fullName>
    </submittedName>
</protein>
<sequence>MGSDFGQSFRKGIGIRKRDLDDKDAIDSLTPSDTIVMSNPPGRISPPITPDVVSVPQSRQTSTEIASEIAPEIVVWTEDMDIDNASHVESDDELSSIKSYAE</sequence>
<evidence type="ECO:0000256" key="1">
    <source>
        <dbReference type="SAM" id="MobiDB-lite"/>
    </source>
</evidence>
<dbReference type="Proteomes" id="UP000002489">
    <property type="component" value="Unassembled WGS sequence"/>
</dbReference>
<reference evidence="3" key="1">
    <citation type="journal article" date="2012" name="Mol. Plant Microbe Interact.">
        <title>A highly conserved effector in Fusarium oxysporum is required for full virulence on Arabidopsis.</title>
        <authorList>
            <person name="Thatcher L.F."/>
            <person name="Gardiner D.M."/>
            <person name="Kazan K."/>
            <person name="Manners J."/>
        </authorList>
    </citation>
    <scope>NUCLEOTIDE SEQUENCE [LARGE SCALE GENOMIC DNA]</scope>
    <source>
        <strain evidence="3">Fo5176</strain>
    </source>
</reference>
<dbReference type="EnsemblFungi" id="FOXG_01949T0">
    <property type="protein sequence ID" value="FOXG_01949P0"/>
    <property type="gene ID" value="FOXG_01949"/>
</dbReference>
<evidence type="ECO:0000313" key="3">
    <source>
        <dbReference type="Proteomes" id="UP000002489"/>
    </source>
</evidence>
<organism evidence="2 3">
    <name type="scientific">Fusarium oxysporum (strain Fo5176)</name>
    <name type="common">Fusarium vascular wilt</name>
    <dbReference type="NCBI Taxonomy" id="660025"/>
    <lineage>
        <taxon>Eukaryota</taxon>
        <taxon>Fungi</taxon>
        <taxon>Dikarya</taxon>
        <taxon>Ascomycota</taxon>
        <taxon>Pezizomycotina</taxon>
        <taxon>Sordariomycetes</taxon>
        <taxon>Hypocreomycetidae</taxon>
        <taxon>Hypocreales</taxon>
        <taxon>Nectriaceae</taxon>
        <taxon>Fusarium</taxon>
        <taxon>Fusarium oxysporum species complex</taxon>
    </lineage>
</organism>
<evidence type="ECO:0000313" key="2">
    <source>
        <dbReference type="EnsemblFungi" id="FOXG_01949P0"/>
    </source>
</evidence>
<reference evidence="2" key="2">
    <citation type="submission" date="2025-08" db="UniProtKB">
        <authorList>
            <consortium name="EnsemblFungi"/>
        </authorList>
    </citation>
    <scope>IDENTIFICATION</scope>
    <source>
        <strain evidence="2">4287 / CBS 123668 / FGSC 9935 / NRRL 34936</strain>
    </source>
</reference>
<proteinExistence type="predicted"/>
<name>A0A0D2XDH0_FUSOF</name>
<feature type="region of interest" description="Disordered" evidence="1">
    <location>
        <begin position="31"/>
        <end position="64"/>
    </location>
</feature>
<feature type="compositionally biased region" description="Polar residues" evidence="1">
    <location>
        <begin position="55"/>
        <end position="64"/>
    </location>
</feature>
<dbReference type="STRING" id="426428.A0A0D2XDH0"/>